<organism evidence="1 2">
    <name type="scientific">Pyropia yezoensis</name>
    <name type="common">Susabi-nori</name>
    <name type="synonym">Porphyra yezoensis</name>
    <dbReference type="NCBI Taxonomy" id="2788"/>
    <lineage>
        <taxon>Eukaryota</taxon>
        <taxon>Rhodophyta</taxon>
        <taxon>Bangiophyceae</taxon>
        <taxon>Bangiales</taxon>
        <taxon>Bangiaceae</taxon>
        <taxon>Pyropia</taxon>
    </lineage>
</organism>
<evidence type="ECO:0000313" key="1">
    <source>
        <dbReference type="EMBL" id="KAK1864852.1"/>
    </source>
</evidence>
<evidence type="ECO:0000313" key="2">
    <source>
        <dbReference type="Proteomes" id="UP000798662"/>
    </source>
</evidence>
<accession>A0ACC3C4X3</accession>
<dbReference type="EMBL" id="CM020619">
    <property type="protein sequence ID" value="KAK1864852.1"/>
    <property type="molecule type" value="Genomic_DNA"/>
</dbReference>
<reference evidence="1" key="1">
    <citation type="submission" date="2019-11" db="EMBL/GenBank/DDBJ databases">
        <title>Nori genome reveals adaptations in red seaweeds to the harsh intertidal environment.</title>
        <authorList>
            <person name="Wang D."/>
            <person name="Mao Y."/>
        </authorList>
    </citation>
    <scope>NUCLEOTIDE SEQUENCE</scope>
    <source>
        <tissue evidence="1">Gametophyte</tissue>
    </source>
</reference>
<sequence>MAAKLLSSLLHHSPTEAALTLDTLRELPKARYATQLAITTLPSTRRERRATYSHLEVYKYVERIAGTLREAGVRPGTVIAVVCPPCLEAVCFLFALHWIGAVGAPLPLRVGAPRLAAALTALSARAVVSLETEPDARGDHPTYGKVGAAAAAAGVLDWHLARSVNEGVSLAVHGRFAGDGAAWKGGAGDFTIDPDEVAMRYVTGLGGGGDVGGDTADASALPPEASVVPLSHAAVVGAAKTVSDAYGLGLSQTTVLLHPMSSVQALLVLVATLYSGGHVVLPPPASTVAVPQGAPLTDLAAIVGDHKVDWLAAPLGVAAGLAGTGADAPQLRLVRVDGTAGDGDAGGAAVPPVLPATLLGAPVLPAWGPVEAAGVGAFIAPDTGGGGDVDGSVGPPAPGVEVAVVAPLLAEGGALERVRPGEIGILLMEAIEACALSAAASAADAHKHTQAAVTAARVIADAAYGVEVDADGNLTLQSPPRVPYGGPRSRDGRGGSRSSRGVAPPPAGSVAGGGVLTDAASGDQAGLVKHIPISLDQVEGALTSHPAVAAARAYGVADASTGIPDVHVAFVTRRGARVSEPWLRLHMQSILPAAMVPRRFYWVDRLDGCSRDDLARARGLRDMGTYGGVNAVTGGGGGGGGSGGGRAIGGVEPVKAIMAG</sequence>
<protein>
    <submittedName>
        <fullName evidence="1">Uncharacterized protein</fullName>
    </submittedName>
</protein>
<gene>
    <name evidence="1" type="ORF">I4F81_007389</name>
</gene>
<comment type="caution">
    <text evidence="1">The sequence shown here is derived from an EMBL/GenBank/DDBJ whole genome shotgun (WGS) entry which is preliminary data.</text>
</comment>
<keyword evidence="2" id="KW-1185">Reference proteome</keyword>
<proteinExistence type="predicted"/>
<dbReference type="Proteomes" id="UP000798662">
    <property type="component" value="Chromosome 2"/>
</dbReference>
<name>A0ACC3C4X3_PYRYE</name>